<keyword evidence="3 4" id="KW-0539">Nucleus</keyword>
<dbReference type="GO" id="GO:0005634">
    <property type="term" value="C:nucleus"/>
    <property type="evidence" value="ECO:0007669"/>
    <property type="project" value="UniProtKB-SubCell"/>
</dbReference>
<evidence type="ECO:0000259" key="8">
    <source>
        <dbReference type="Pfam" id="PF16135"/>
    </source>
</evidence>
<evidence type="ECO:0000256" key="6">
    <source>
        <dbReference type="SAM" id="SignalP"/>
    </source>
</evidence>
<sequence length="545" mass="56839">MFGLESNILLSLLLPESVPFGWLMGNGGDEKKIIPPETEERYLDKPAEVFSRDLLQSFLGSTSELEAMKEAEQDEEGEEEIGLNLGLSLGGGFGAEPKDLARSSSAASFLPMGIDISDTSPSAVAARGSLVRTSSMPVESEEEKRNRKELQGLRRMEAKRRRSDKRRGVKGGKEMEVDWMGDLNRERNLLAMKDFDIPVGGMGLEASTDLGGGIDVAMGKRKGVSGLGSGGMGSSIESTGKSSSSLRGGLGREKQLPGTKFFLSVGGTTGFEGSSDIVGGIDVATGKGKGVSSWGSGGMQGFGQVVSQGSSSMESTGKSSSSLMGDLEREKHLPVMKSSDFSVGGTGFEASSNPGGGIDVAMGKGKGVSCWGSGGMQGFGHMVSQGSSVESSGGSSSSLTDLESKALQGSSGELSPGSMLSLRERSKLVVGSSQPEAKEDPGKSTGSVVQSSDRSPAHTSRAGGREARTSVVEDMPSVYTVGNGPNGRRVDGILYRYGRGEEVRIMCICHGTFHLPVEFVLHAGGTNVDNPLRHIVIVPNSSPLT</sequence>
<feature type="region of interest" description="Disordered" evidence="5">
    <location>
        <begin position="381"/>
        <end position="471"/>
    </location>
</feature>
<dbReference type="EMBL" id="KQ995376">
    <property type="protein sequence ID" value="KZV46801.1"/>
    <property type="molecule type" value="Genomic_DNA"/>
</dbReference>
<feature type="domain" description="Tify" evidence="8">
    <location>
        <begin position="503"/>
        <end position="537"/>
    </location>
</feature>
<evidence type="ECO:0000256" key="1">
    <source>
        <dbReference type="ARBA" id="ARBA00004123"/>
    </source>
</evidence>
<feature type="chain" id="PRO_5016465574" description="Ninja-family protein" evidence="6">
    <location>
        <begin position="20"/>
        <end position="545"/>
    </location>
</feature>
<evidence type="ECO:0000256" key="3">
    <source>
        <dbReference type="ARBA" id="ARBA00023242"/>
    </source>
</evidence>
<proteinExistence type="inferred from homology"/>
<dbReference type="GO" id="GO:0007165">
    <property type="term" value="P:signal transduction"/>
    <property type="evidence" value="ECO:0007669"/>
    <property type="project" value="InterPro"/>
</dbReference>
<organism evidence="9 10">
    <name type="scientific">Dorcoceras hygrometricum</name>
    <dbReference type="NCBI Taxonomy" id="472368"/>
    <lineage>
        <taxon>Eukaryota</taxon>
        <taxon>Viridiplantae</taxon>
        <taxon>Streptophyta</taxon>
        <taxon>Embryophyta</taxon>
        <taxon>Tracheophyta</taxon>
        <taxon>Spermatophyta</taxon>
        <taxon>Magnoliopsida</taxon>
        <taxon>eudicotyledons</taxon>
        <taxon>Gunneridae</taxon>
        <taxon>Pentapetalae</taxon>
        <taxon>asterids</taxon>
        <taxon>lamiids</taxon>
        <taxon>Lamiales</taxon>
        <taxon>Gesneriaceae</taxon>
        <taxon>Didymocarpoideae</taxon>
        <taxon>Trichosporeae</taxon>
        <taxon>Loxocarpinae</taxon>
        <taxon>Dorcoceras</taxon>
    </lineage>
</organism>
<dbReference type="PANTHER" id="PTHR31413:SF46">
    <property type="entry name" value="NINJA-FAMILY PROTEIN AFP1"/>
    <property type="match status" value="1"/>
</dbReference>
<evidence type="ECO:0000256" key="2">
    <source>
        <dbReference type="ARBA" id="ARBA00006081"/>
    </source>
</evidence>
<evidence type="ECO:0000256" key="5">
    <source>
        <dbReference type="SAM" id="MobiDB-lite"/>
    </source>
</evidence>
<name>A0A2Z7CI87_9LAMI</name>
<reference evidence="9 10" key="1">
    <citation type="journal article" date="2015" name="Proc. Natl. Acad. Sci. U.S.A.">
        <title>The resurrection genome of Boea hygrometrica: A blueprint for survival of dehydration.</title>
        <authorList>
            <person name="Xiao L."/>
            <person name="Yang G."/>
            <person name="Zhang L."/>
            <person name="Yang X."/>
            <person name="Zhao S."/>
            <person name="Ji Z."/>
            <person name="Zhou Q."/>
            <person name="Hu M."/>
            <person name="Wang Y."/>
            <person name="Chen M."/>
            <person name="Xu Y."/>
            <person name="Jin H."/>
            <person name="Xiao X."/>
            <person name="Hu G."/>
            <person name="Bao F."/>
            <person name="Hu Y."/>
            <person name="Wan P."/>
            <person name="Li L."/>
            <person name="Deng X."/>
            <person name="Kuang T."/>
            <person name="Xiang C."/>
            <person name="Zhu J.K."/>
            <person name="Oliver M.J."/>
            <person name="He Y."/>
        </authorList>
    </citation>
    <scope>NUCLEOTIDE SEQUENCE [LARGE SCALE GENOMIC DNA]</scope>
    <source>
        <strain evidence="10">cv. XS01</strain>
    </source>
</reference>
<dbReference type="AlphaFoldDB" id="A0A2Z7CI87"/>
<feature type="signal peptide" evidence="6">
    <location>
        <begin position="1"/>
        <end position="19"/>
    </location>
</feature>
<comment type="subcellular location">
    <subcellularLocation>
        <location evidence="1 4">Nucleus</location>
    </subcellularLocation>
</comment>
<comment type="similarity">
    <text evidence="2 4">Belongs to the Ninja family.</text>
</comment>
<dbReference type="Pfam" id="PF16135">
    <property type="entry name" value="TDBD"/>
    <property type="match status" value="1"/>
</dbReference>
<dbReference type="InterPro" id="IPR031307">
    <property type="entry name" value="Ninja_fam"/>
</dbReference>
<dbReference type="OrthoDB" id="667358at2759"/>
<dbReference type="Pfam" id="PF07897">
    <property type="entry name" value="EAR"/>
    <property type="match status" value="1"/>
</dbReference>
<comment type="function">
    <text evidence="4">Acts as a negative regulator of abscisic acid (ABA) response.</text>
</comment>
<gene>
    <name evidence="9" type="ORF">F511_36357</name>
</gene>
<dbReference type="GO" id="GO:0045892">
    <property type="term" value="P:negative regulation of DNA-templated transcription"/>
    <property type="evidence" value="ECO:0007669"/>
    <property type="project" value="TreeGrafter"/>
</dbReference>
<protein>
    <recommendedName>
        <fullName evidence="4">Ninja-family protein</fullName>
    </recommendedName>
    <alternativeName>
        <fullName evidence="4">ABI-binding protein</fullName>
    </alternativeName>
</protein>
<dbReference type="Pfam" id="PF16136">
    <property type="entry name" value="NLS_NINJA_AFP"/>
    <property type="match status" value="1"/>
</dbReference>
<evidence type="ECO:0000313" key="10">
    <source>
        <dbReference type="Proteomes" id="UP000250235"/>
    </source>
</evidence>
<evidence type="ECO:0000256" key="4">
    <source>
        <dbReference type="RuleBase" id="RU369029"/>
    </source>
</evidence>
<dbReference type="PANTHER" id="PTHR31413">
    <property type="entry name" value="AFP HOMOLOG 2"/>
    <property type="match status" value="1"/>
</dbReference>
<feature type="compositionally biased region" description="Polar residues" evidence="5">
    <location>
        <begin position="444"/>
        <end position="458"/>
    </location>
</feature>
<dbReference type="InterPro" id="IPR032310">
    <property type="entry name" value="NLS_NINJA_AFP-like"/>
</dbReference>
<accession>A0A2Z7CI87</accession>
<feature type="domain" description="Ethylene-responsive binding factor-associated repression" evidence="7">
    <location>
        <begin position="77"/>
        <end position="109"/>
    </location>
</feature>
<evidence type="ECO:0000313" key="9">
    <source>
        <dbReference type="EMBL" id="KZV46801.1"/>
    </source>
</evidence>
<evidence type="ECO:0000259" key="7">
    <source>
        <dbReference type="Pfam" id="PF07897"/>
    </source>
</evidence>
<keyword evidence="10" id="KW-1185">Reference proteome</keyword>
<dbReference type="InterPro" id="IPR032308">
    <property type="entry name" value="TDBD"/>
</dbReference>
<dbReference type="Proteomes" id="UP000250235">
    <property type="component" value="Unassembled WGS sequence"/>
</dbReference>
<feature type="compositionally biased region" description="Low complexity" evidence="5">
    <location>
        <begin position="234"/>
        <end position="247"/>
    </location>
</feature>
<keyword evidence="6" id="KW-0732">Signal</keyword>
<dbReference type="GO" id="GO:0009737">
    <property type="term" value="P:response to abscisic acid"/>
    <property type="evidence" value="ECO:0007669"/>
    <property type="project" value="TreeGrafter"/>
</dbReference>
<dbReference type="InterPro" id="IPR012463">
    <property type="entry name" value="Ninja_motif"/>
</dbReference>
<feature type="region of interest" description="Disordered" evidence="5">
    <location>
        <begin position="225"/>
        <end position="251"/>
    </location>
</feature>
<feature type="compositionally biased region" description="Low complexity" evidence="5">
    <location>
        <begin position="384"/>
        <end position="398"/>
    </location>
</feature>